<dbReference type="InterPro" id="IPR030802">
    <property type="entry name" value="Permease_MalE"/>
</dbReference>
<organism evidence="3 4">
    <name type="scientific">Haloechinothrix salitolerans</name>
    <dbReference type="NCBI Taxonomy" id="926830"/>
    <lineage>
        <taxon>Bacteria</taxon>
        <taxon>Bacillati</taxon>
        <taxon>Actinomycetota</taxon>
        <taxon>Actinomycetes</taxon>
        <taxon>Pseudonocardiales</taxon>
        <taxon>Pseudonocardiaceae</taxon>
        <taxon>Haloechinothrix</taxon>
    </lineage>
</organism>
<dbReference type="EMBL" id="JBHSXX010000001">
    <property type="protein sequence ID" value="MFC6867752.1"/>
    <property type="molecule type" value="Genomic_DNA"/>
</dbReference>
<feature type="compositionally biased region" description="Basic residues" evidence="1">
    <location>
        <begin position="13"/>
        <end position="23"/>
    </location>
</feature>
<comment type="caution">
    <text evidence="3">The sequence shown here is derived from an EMBL/GenBank/DDBJ whole genome shotgun (WGS) entry which is preliminary data.</text>
</comment>
<dbReference type="PANTHER" id="PTHR30188:SF4">
    <property type="entry name" value="PROTEIN TRIGALACTOSYLDIACYLGLYCEROL 1, CHLOROPLASTIC"/>
    <property type="match status" value="1"/>
</dbReference>
<keyword evidence="2" id="KW-1133">Transmembrane helix</keyword>
<feature type="transmembrane region" description="Helical" evidence="2">
    <location>
        <begin position="104"/>
        <end position="131"/>
    </location>
</feature>
<dbReference type="RefSeq" id="WP_345400390.1">
    <property type="nucleotide sequence ID" value="NZ_BAABLA010000099.1"/>
</dbReference>
<dbReference type="PANTHER" id="PTHR30188">
    <property type="entry name" value="ABC TRANSPORTER PERMEASE PROTEIN-RELATED"/>
    <property type="match status" value="1"/>
</dbReference>
<gene>
    <name evidence="3" type="ORF">ACFQGD_11400</name>
</gene>
<evidence type="ECO:0000313" key="3">
    <source>
        <dbReference type="EMBL" id="MFC6867752.1"/>
    </source>
</evidence>
<proteinExistence type="predicted"/>
<dbReference type="Proteomes" id="UP001596337">
    <property type="component" value="Unassembled WGS sequence"/>
</dbReference>
<dbReference type="Pfam" id="PF02405">
    <property type="entry name" value="MlaE"/>
    <property type="match status" value="1"/>
</dbReference>
<feature type="transmembrane region" description="Helical" evidence="2">
    <location>
        <begin position="59"/>
        <end position="92"/>
    </location>
</feature>
<feature type="transmembrane region" description="Helical" evidence="2">
    <location>
        <begin position="208"/>
        <end position="231"/>
    </location>
</feature>
<evidence type="ECO:0000256" key="2">
    <source>
        <dbReference type="SAM" id="Phobius"/>
    </source>
</evidence>
<accession>A0ABW2BZN4</accession>
<name>A0ABW2BZN4_9PSEU</name>
<evidence type="ECO:0000313" key="4">
    <source>
        <dbReference type="Proteomes" id="UP001596337"/>
    </source>
</evidence>
<keyword evidence="4" id="KW-1185">Reference proteome</keyword>
<feature type="compositionally biased region" description="Basic and acidic residues" evidence="1">
    <location>
        <begin position="1"/>
        <end position="11"/>
    </location>
</feature>
<feature type="transmembrane region" description="Helical" evidence="2">
    <location>
        <begin position="163"/>
        <end position="188"/>
    </location>
</feature>
<keyword evidence="2" id="KW-0472">Membrane</keyword>
<feature type="transmembrane region" description="Helical" evidence="2">
    <location>
        <begin position="252"/>
        <end position="274"/>
    </location>
</feature>
<feature type="region of interest" description="Disordered" evidence="1">
    <location>
        <begin position="1"/>
        <end position="24"/>
    </location>
</feature>
<keyword evidence="2" id="KW-0812">Transmembrane</keyword>
<protein>
    <submittedName>
        <fullName evidence="3">MlaE family ABC transporter permease</fullName>
    </submittedName>
</protein>
<reference evidence="4" key="1">
    <citation type="journal article" date="2019" name="Int. J. Syst. Evol. Microbiol.">
        <title>The Global Catalogue of Microorganisms (GCM) 10K type strain sequencing project: providing services to taxonomists for standard genome sequencing and annotation.</title>
        <authorList>
            <consortium name="The Broad Institute Genomics Platform"/>
            <consortium name="The Broad Institute Genome Sequencing Center for Infectious Disease"/>
            <person name="Wu L."/>
            <person name="Ma J."/>
        </authorList>
    </citation>
    <scope>NUCLEOTIDE SEQUENCE [LARGE SCALE GENOMIC DNA]</scope>
    <source>
        <strain evidence="4">KCTC 32255</strain>
    </source>
</reference>
<evidence type="ECO:0000256" key="1">
    <source>
        <dbReference type="SAM" id="MobiDB-lite"/>
    </source>
</evidence>
<sequence>MTAVGERDPATARRQRAPRKQRKVSPSVQELGELVGFAADTVVAVWTSITRRRFSWKEFLVQLQFLASVCSIPAILVMIPFGVVVGVIVGSLASNVGAENYSGAVVAFLIVGQAAPLVSALMIAGVGGSAMTADLGARKIRDEVDALEVMGISVLERLVVPRIVAAVVVTMLLTSLVMALGIGASFLFQVTAMDVTAGSFLDTMTDFASINDFIVAQIKAILFGLTASVACCAKGLTAKGGPGGVGNAVNEAVVMAFIFVFFVNVGVGEVYALLLPPGGA</sequence>